<feature type="region of interest" description="Disordered" evidence="6">
    <location>
        <begin position="938"/>
        <end position="1071"/>
    </location>
</feature>
<sequence length="1425" mass="152620">MADNTGVDDGPFQPKSESEAITLTNADAPADSTDPGATVNPFQSSESPPVIPSDPITNPAPDSPQQDFSEPPQCLPQSNAAPVLLVTGETASNGDLDSSEPDTPYPEGQAGSDIVGNSSDSSVSENAKVKADGSVDPSSELTSESNGDRSRQDSGSTEGSRRDGPPTRSRAQPVLDASKLKEKENKNNQFRQQQLSDRQKRIDSIRHKATDHRAEILERKKKQEEEDQARKEAIVRRSRERSDNAREKRRSWSAFGSRDYSSPVPSGGTPRSSRGRSTDRMTERQSPDGSLTLGASKRLSSSVSALHRPVHLVRLGPNEDDWFEVHIPDPRSRRGSSPGNDKNPDSSSTPLPASSSTIPRHHLSSPNLASSNVRRRLRAAYPNRDSRSAHSTPTHVSRPLSATKRSNSNSKLDSESGPVGGKPASGTAPAKRGTSPRTSLHGRPPSPRQQSSTPRATPVRAPSPKTAAGQGSTTVDGSKPRPGRVQSPRNLPKQTNGDSSRKPPEGKKTPGQAPPIKKALTPRTDIVKSTVSSPTRTVTAPKSTPKAPATKPATTPKGGPKQAKPAAVKVAVAAAAAPEKPAPEKPAPAKEEVEPETKPKETPRSQSPTISESSSGSAPAANGTASPAAQAPPPAKELTEEERAKQALAERRRQAREKAEREAELEKQRQEQLKREEEERIRREEEERIRQEEEELRLAEEHRKAEEERLKQAIQEKEEKERLEAERKAAEEAEAALRAEEERLRQEDLKRQEEELAEKCRREDEERNARKKRVEEIMKRARRGAQAKDKDDGSENGDSGSESGSATGSERKTNGVNSMLASSSVLNSEKYRNLLFNRNKTELSGDEDEDYEGGQLEGTANGGPANSSSDSDDRDGMELGGGAGPVDLLPGDKPEWSDEEAKQVDGEDFMEVLDSDAGFQGDINVLERGVVMEDDLQEKQELPTEPADGIGVGNGEVSDKGVAKEEDAAEMEGVAREEDVAEVEGVAKEEDVAKMEGVAREEDVAEVEGVAKEEDVAKMEGVAREEDVAEVEGVAREEDVAEVVGVAKERPELKGPAEEPPPPLDDDDVVSDDAVGALGVGKEGAVEQVVANEGTDSKGFTDQPLLDDYGIGKDAVTDEGFVKEEGVVEDVADKETASKVFTEQQPPFDNYGVSSDVVTDEGVVEEGGADTEADSDTFTEQPASKDYGIGSDEISDGVVKEHVAKEEVNSEVVIEQQPRFDDCSVDSDAVADVGVASEEGVVKEDIPVDLTTNGNGNIDPEDQEDISSDDEKSDGSSRNGNELEPPGLTAPPLNNVPASDNNFNNANGETLIDPAPESTELITKKALLDFDDGGGTLDDGGTIEMGQELSPDSASDKLNANLGMMAGFPVGDAPTTLSFSPMGELESNGGQQPQPMAVCLTPEGTTPTCDIHGPCFWHDCLTDVL</sequence>
<keyword evidence="3" id="KW-0963">Cytoplasm</keyword>
<evidence type="ECO:0000256" key="1">
    <source>
        <dbReference type="ARBA" id="ARBA00004245"/>
    </source>
</evidence>
<accession>A0A8B7XN98</accession>
<feature type="compositionally biased region" description="Low complexity" evidence="6">
    <location>
        <begin position="261"/>
        <end position="272"/>
    </location>
</feature>
<gene>
    <name evidence="8" type="primary">LOC110974375</name>
</gene>
<feature type="region of interest" description="Disordered" evidence="6">
    <location>
        <begin position="1"/>
        <end position="902"/>
    </location>
</feature>
<evidence type="ECO:0000313" key="8">
    <source>
        <dbReference type="RefSeq" id="XP_022081652.1"/>
    </source>
</evidence>
<dbReference type="Proteomes" id="UP000694845">
    <property type="component" value="Unplaced"/>
</dbReference>
<dbReference type="InterPro" id="IPR008604">
    <property type="entry name" value="MAP7_fam"/>
</dbReference>
<reference evidence="8" key="1">
    <citation type="submission" date="2025-08" db="UniProtKB">
        <authorList>
            <consortium name="RefSeq"/>
        </authorList>
    </citation>
    <scope>IDENTIFICATION</scope>
</reference>
<feature type="compositionally biased region" description="Polar residues" evidence="6">
    <location>
        <begin position="814"/>
        <end position="827"/>
    </location>
</feature>
<dbReference type="GeneID" id="110974375"/>
<dbReference type="GO" id="GO:0015630">
    <property type="term" value="C:microtubule cytoskeleton"/>
    <property type="evidence" value="ECO:0007669"/>
    <property type="project" value="InterPro"/>
</dbReference>
<feature type="compositionally biased region" description="Basic and acidic residues" evidence="6">
    <location>
        <begin position="499"/>
        <end position="508"/>
    </location>
</feature>
<dbReference type="InterPro" id="IPR051483">
    <property type="entry name" value="MAP7_domain-containing"/>
</dbReference>
<evidence type="ECO:0000256" key="6">
    <source>
        <dbReference type="SAM" id="MobiDB-lite"/>
    </source>
</evidence>
<organism evidence="7 8">
    <name type="scientific">Acanthaster planci</name>
    <name type="common">Crown-of-thorns starfish</name>
    <dbReference type="NCBI Taxonomy" id="133434"/>
    <lineage>
        <taxon>Eukaryota</taxon>
        <taxon>Metazoa</taxon>
        <taxon>Echinodermata</taxon>
        <taxon>Eleutherozoa</taxon>
        <taxon>Asterozoa</taxon>
        <taxon>Asteroidea</taxon>
        <taxon>Valvatacea</taxon>
        <taxon>Valvatida</taxon>
        <taxon>Acanthasteridae</taxon>
        <taxon>Acanthaster</taxon>
    </lineage>
</organism>
<dbReference type="PANTHER" id="PTHR15073:SF1">
    <property type="entry name" value="RETICULOCYTE-BINDING PROTEIN HOMOLOG 2A"/>
    <property type="match status" value="1"/>
</dbReference>
<keyword evidence="7" id="KW-1185">Reference proteome</keyword>
<dbReference type="OrthoDB" id="6162626at2759"/>
<feature type="compositionally biased region" description="Basic and acidic residues" evidence="6">
    <location>
        <begin position="637"/>
        <end position="779"/>
    </location>
</feature>
<feature type="compositionally biased region" description="Polar residues" evidence="6">
    <location>
        <begin position="1296"/>
        <end position="1308"/>
    </location>
</feature>
<evidence type="ECO:0000256" key="2">
    <source>
        <dbReference type="ARBA" id="ARBA00007525"/>
    </source>
</evidence>
<feature type="compositionally biased region" description="Basic and acidic residues" evidence="6">
    <location>
        <begin position="276"/>
        <end position="286"/>
    </location>
</feature>
<dbReference type="GO" id="GO:0000226">
    <property type="term" value="P:microtubule cytoskeleton organization"/>
    <property type="evidence" value="ECO:0007669"/>
    <property type="project" value="InterPro"/>
</dbReference>
<feature type="compositionally biased region" description="Basic and acidic residues" evidence="6">
    <location>
        <begin position="1047"/>
        <end position="1057"/>
    </location>
</feature>
<dbReference type="KEGG" id="aplc:110974375"/>
<dbReference type="RefSeq" id="XP_022081652.1">
    <property type="nucleotide sequence ID" value="XM_022225960.1"/>
</dbReference>
<feature type="compositionally biased region" description="Basic and acidic residues" evidence="6">
    <location>
        <begin position="197"/>
        <end position="246"/>
    </location>
</feature>
<feature type="compositionally biased region" description="Polar residues" evidence="6">
    <location>
        <begin position="115"/>
        <end position="125"/>
    </location>
</feature>
<feature type="region of interest" description="Disordered" evidence="6">
    <location>
        <begin position="1166"/>
        <end position="1194"/>
    </location>
</feature>
<name>A0A8B7XN98_ACAPL</name>
<feature type="compositionally biased region" description="Basic and acidic residues" evidence="6">
    <location>
        <begin position="581"/>
        <end position="603"/>
    </location>
</feature>
<keyword evidence="5" id="KW-0206">Cytoskeleton</keyword>
<feature type="compositionally biased region" description="Basic and acidic residues" evidence="6">
    <location>
        <begin position="957"/>
        <end position="966"/>
    </location>
</feature>
<feature type="compositionally biased region" description="Acidic residues" evidence="6">
    <location>
        <begin position="1259"/>
        <end position="1268"/>
    </location>
</feature>
<keyword evidence="4" id="KW-0175">Coiled coil</keyword>
<feature type="compositionally biased region" description="Low complexity" evidence="6">
    <location>
        <begin position="345"/>
        <end position="358"/>
    </location>
</feature>
<evidence type="ECO:0000313" key="7">
    <source>
        <dbReference type="Proteomes" id="UP000694845"/>
    </source>
</evidence>
<evidence type="ECO:0000256" key="5">
    <source>
        <dbReference type="ARBA" id="ARBA00023212"/>
    </source>
</evidence>
<feature type="compositionally biased region" description="Polar residues" evidence="6">
    <location>
        <begin position="136"/>
        <end position="145"/>
    </location>
</feature>
<protein>
    <submittedName>
        <fullName evidence="8">MAP7 domain-containing protein 1-like isoform X1</fullName>
    </submittedName>
</protein>
<dbReference type="PANTHER" id="PTHR15073">
    <property type="entry name" value="MICROTUBULE-ASSOCIATED PROTEIN"/>
    <property type="match status" value="1"/>
</dbReference>
<feature type="compositionally biased region" description="Low complexity" evidence="6">
    <location>
        <begin position="605"/>
        <end position="629"/>
    </location>
</feature>
<comment type="subcellular location">
    <subcellularLocation>
        <location evidence="1">Cytoplasm</location>
        <location evidence="1">Cytoskeleton</location>
    </subcellularLocation>
</comment>
<feature type="compositionally biased region" description="Polar residues" evidence="6">
    <location>
        <begin position="187"/>
        <end position="196"/>
    </location>
</feature>
<comment type="similarity">
    <text evidence="2">Belongs to the MAP7 family.</text>
</comment>
<dbReference type="Pfam" id="PF05672">
    <property type="entry name" value="MAP7"/>
    <property type="match status" value="1"/>
</dbReference>
<feature type="compositionally biased region" description="Polar residues" evidence="6">
    <location>
        <begin position="487"/>
        <end position="498"/>
    </location>
</feature>
<proteinExistence type="inferred from homology"/>
<feature type="region of interest" description="Disordered" evidence="6">
    <location>
        <begin position="1231"/>
        <end position="1313"/>
    </location>
</feature>
<feature type="compositionally biased region" description="Polar residues" evidence="6">
    <location>
        <begin position="527"/>
        <end position="538"/>
    </location>
</feature>
<feature type="compositionally biased region" description="Basic and acidic residues" evidence="6">
    <location>
        <begin position="1009"/>
        <end position="1026"/>
    </location>
</feature>
<feature type="compositionally biased region" description="Acidic residues" evidence="6">
    <location>
        <begin position="1166"/>
        <end position="1177"/>
    </location>
</feature>
<evidence type="ECO:0000256" key="3">
    <source>
        <dbReference type="ARBA" id="ARBA00022490"/>
    </source>
</evidence>
<evidence type="ECO:0000256" key="4">
    <source>
        <dbReference type="ARBA" id="ARBA00023054"/>
    </source>
</evidence>
<feature type="compositionally biased region" description="Basic and acidic residues" evidence="6">
    <location>
        <begin position="890"/>
        <end position="902"/>
    </location>
</feature>
<feature type="compositionally biased region" description="Low complexity" evidence="6">
    <location>
        <begin position="796"/>
        <end position="808"/>
    </location>
</feature>
<feature type="compositionally biased region" description="Basic and acidic residues" evidence="6">
    <location>
        <begin position="985"/>
        <end position="1002"/>
    </location>
</feature>
<feature type="compositionally biased region" description="Basic and acidic residues" evidence="6">
    <location>
        <begin position="323"/>
        <end position="332"/>
    </location>
</feature>
<feature type="compositionally biased region" description="Low complexity" evidence="6">
    <location>
        <begin position="539"/>
        <end position="579"/>
    </location>
</feature>